<feature type="compositionally biased region" description="Basic residues" evidence="1">
    <location>
        <begin position="344"/>
        <end position="364"/>
    </location>
</feature>
<evidence type="ECO:0000313" key="3">
    <source>
        <dbReference type="Proteomes" id="UP000265515"/>
    </source>
</evidence>
<name>A0A388KUM5_CHABU</name>
<feature type="compositionally biased region" description="Polar residues" evidence="1">
    <location>
        <begin position="296"/>
        <end position="308"/>
    </location>
</feature>
<feature type="region of interest" description="Disordered" evidence="1">
    <location>
        <begin position="259"/>
        <end position="377"/>
    </location>
</feature>
<dbReference type="AlphaFoldDB" id="A0A388KUM5"/>
<proteinExistence type="predicted"/>
<reference evidence="2 3" key="1">
    <citation type="journal article" date="2018" name="Cell">
        <title>The Chara Genome: Secondary Complexity and Implications for Plant Terrestrialization.</title>
        <authorList>
            <person name="Nishiyama T."/>
            <person name="Sakayama H."/>
            <person name="Vries J.D."/>
            <person name="Buschmann H."/>
            <person name="Saint-Marcoux D."/>
            <person name="Ullrich K.K."/>
            <person name="Haas F.B."/>
            <person name="Vanderstraeten L."/>
            <person name="Becker D."/>
            <person name="Lang D."/>
            <person name="Vosolsobe S."/>
            <person name="Rombauts S."/>
            <person name="Wilhelmsson P.K.I."/>
            <person name="Janitza P."/>
            <person name="Kern R."/>
            <person name="Heyl A."/>
            <person name="Rumpler F."/>
            <person name="Villalobos L.I.A.C."/>
            <person name="Clay J.M."/>
            <person name="Skokan R."/>
            <person name="Toyoda A."/>
            <person name="Suzuki Y."/>
            <person name="Kagoshima H."/>
            <person name="Schijlen E."/>
            <person name="Tajeshwar N."/>
            <person name="Catarino B."/>
            <person name="Hetherington A.J."/>
            <person name="Saltykova A."/>
            <person name="Bonnot C."/>
            <person name="Breuninger H."/>
            <person name="Symeonidi A."/>
            <person name="Radhakrishnan G.V."/>
            <person name="Van Nieuwerburgh F."/>
            <person name="Deforce D."/>
            <person name="Chang C."/>
            <person name="Karol K.G."/>
            <person name="Hedrich R."/>
            <person name="Ulvskov P."/>
            <person name="Glockner G."/>
            <person name="Delwiche C.F."/>
            <person name="Petrasek J."/>
            <person name="Van de Peer Y."/>
            <person name="Friml J."/>
            <person name="Beilby M."/>
            <person name="Dolan L."/>
            <person name="Kohara Y."/>
            <person name="Sugano S."/>
            <person name="Fujiyama A."/>
            <person name="Delaux P.-M."/>
            <person name="Quint M."/>
            <person name="TheiBen G."/>
            <person name="Hagemann M."/>
            <person name="Harholt J."/>
            <person name="Dunand C."/>
            <person name="Zachgo S."/>
            <person name="Langdale J."/>
            <person name="Maumus F."/>
            <person name="Straeten D.V.D."/>
            <person name="Gould S.B."/>
            <person name="Rensing S.A."/>
        </authorList>
    </citation>
    <scope>NUCLEOTIDE SEQUENCE [LARGE SCALE GENOMIC DNA]</scope>
    <source>
        <strain evidence="2 3">S276</strain>
    </source>
</reference>
<comment type="caution">
    <text evidence="2">The sequence shown here is derived from an EMBL/GenBank/DDBJ whole genome shotgun (WGS) entry which is preliminary data.</text>
</comment>
<evidence type="ECO:0000256" key="1">
    <source>
        <dbReference type="SAM" id="MobiDB-lite"/>
    </source>
</evidence>
<gene>
    <name evidence="2" type="ORF">CBR_g17104</name>
</gene>
<dbReference type="Gramene" id="GBG73764">
    <property type="protein sequence ID" value="GBG73764"/>
    <property type="gene ID" value="CBR_g17104"/>
</dbReference>
<organism evidence="2 3">
    <name type="scientific">Chara braunii</name>
    <name type="common">Braun's stonewort</name>
    <dbReference type="NCBI Taxonomy" id="69332"/>
    <lineage>
        <taxon>Eukaryota</taxon>
        <taxon>Viridiplantae</taxon>
        <taxon>Streptophyta</taxon>
        <taxon>Charophyceae</taxon>
        <taxon>Charales</taxon>
        <taxon>Characeae</taxon>
        <taxon>Chara</taxon>
    </lineage>
</organism>
<accession>A0A388KUM5</accession>
<feature type="compositionally biased region" description="Basic and acidic residues" evidence="1">
    <location>
        <begin position="65"/>
        <end position="74"/>
    </location>
</feature>
<dbReference type="EMBL" id="BFEA01000189">
    <property type="protein sequence ID" value="GBG73764.1"/>
    <property type="molecule type" value="Genomic_DNA"/>
</dbReference>
<sequence length="407" mass="43326">MPEDISAVVAWKGASEGEIDGRRAVEISSAGTLYRRFPVCHLPPPVFVMPAVEATPQAEGVNETAAHRTSDGKHAGAHRTGGKSGRKRTCDGVTAVPRHRYDPLLYNHLQSWKTPLPPSDEDRETEKLATLPLGSRSTQMLSQTVQARGSASNKGGQFTSLLQQGLGDDDGGQVDLRFGLSSDSAREATCTFIIDTDPLPCGLERPGSQRTEQSTLRAGAFVSAGVGASPSGRQHGLTASSNEHITNSCPARIGVAAGSLHIGDGRSPMSNPTRPTQPDLRDDPACRPPVRPRPTVENTTRGVSNMRAQSDGGDDDADEGFREDVEAGDDDDDIHIRPLGKTVGRGKGRNRGVVRGRSVGRGRRGGVNDGGGKSATHWSTDDQLLLGRCKLEQDMHLVGLGHNYGRM</sequence>
<dbReference type="Proteomes" id="UP000265515">
    <property type="component" value="Unassembled WGS sequence"/>
</dbReference>
<protein>
    <submittedName>
        <fullName evidence="2">Uncharacterized protein</fullName>
    </submittedName>
</protein>
<evidence type="ECO:0000313" key="2">
    <source>
        <dbReference type="EMBL" id="GBG73764.1"/>
    </source>
</evidence>
<feature type="region of interest" description="Disordered" evidence="1">
    <location>
        <begin position="65"/>
        <end position="90"/>
    </location>
</feature>
<feature type="compositionally biased region" description="Basic residues" evidence="1">
    <location>
        <begin position="75"/>
        <end position="87"/>
    </location>
</feature>
<keyword evidence="3" id="KW-1185">Reference proteome</keyword>